<keyword evidence="2" id="KW-0812">Transmembrane</keyword>
<dbReference type="STRING" id="4072.A0A2G3AMK2"/>
<reference evidence="3 4" key="2">
    <citation type="journal article" date="2017" name="Genome Biol.">
        <title>New reference genome sequences of hot pepper reveal the massive evolution of plant disease-resistance genes by retroduplication.</title>
        <authorList>
            <person name="Kim S."/>
            <person name="Park J."/>
            <person name="Yeom S.I."/>
            <person name="Kim Y.M."/>
            <person name="Seo E."/>
            <person name="Kim K.T."/>
            <person name="Kim M.S."/>
            <person name="Lee J.M."/>
            <person name="Cheong K."/>
            <person name="Shin H.S."/>
            <person name="Kim S.B."/>
            <person name="Han K."/>
            <person name="Lee J."/>
            <person name="Park M."/>
            <person name="Lee H.A."/>
            <person name="Lee H.Y."/>
            <person name="Lee Y."/>
            <person name="Oh S."/>
            <person name="Lee J.H."/>
            <person name="Choi E."/>
            <person name="Choi E."/>
            <person name="Lee S.E."/>
            <person name="Jeon J."/>
            <person name="Kim H."/>
            <person name="Choi G."/>
            <person name="Song H."/>
            <person name="Lee J."/>
            <person name="Lee S.C."/>
            <person name="Kwon J.K."/>
            <person name="Lee H.Y."/>
            <person name="Koo N."/>
            <person name="Hong Y."/>
            <person name="Kim R.W."/>
            <person name="Kang W.H."/>
            <person name="Huh J.H."/>
            <person name="Kang B.C."/>
            <person name="Yang T.J."/>
            <person name="Lee Y.H."/>
            <person name="Bennetzen J.L."/>
            <person name="Choi D."/>
        </authorList>
    </citation>
    <scope>NUCLEOTIDE SEQUENCE [LARGE SCALE GENOMIC DNA]</scope>
    <source>
        <strain evidence="4">cv. CM334</strain>
    </source>
</reference>
<evidence type="ECO:0000256" key="1">
    <source>
        <dbReference type="SAM" id="MobiDB-lite"/>
    </source>
</evidence>
<dbReference type="Gene3D" id="3.40.50.300">
    <property type="entry name" value="P-loop containing nucleotide triphosphate hydrolases"/>
    <property type="match status" value="1"/>
</dbReference>
<feature type="compositionally biased region" description="Basic residues" evidence="1">
    <location>
        <begin position="92"/>
        <end position="103"/>
    </location>
</feature>
<evidence type="ECO:0000313" key="3">
    <source>
        <dbReference type="EMBL" id="PHT95383.1"/>
    </source>
</evidence>
<feature type="transmembrane region" description="Helical" evidence="2">
    <location>
        <begin position="35"/>
        <end position="54"/>
    </location>
</feature>
<proteinExistence type="predicted"/>
<evidence type="ECO:0000256" key="2">
    <source>
        <dbReference type="SAM" id="Phobius"/>
    </source>
</evidence>
<dbReference type="AlphaFoldDB" id="A0A2G3AMK2"/>
<keyword evidence="2" id="KW-0472">Membrane</keyword>
<protein>
    <submittedName>
        <fullName evidence="3">Uncharacterized protein</fullName>
    </submittedName>
</protein>
<gene>
    <name evidence="3" type="ORF">T459_03265</name>
</gene>
<dbReference type="Gramene" id="PHT95383">
    <property type="protein sequence ID" value="PHT95383"/>
    <property type="gene ID" value="T459_03265"/>
</dbReference>
<accession>A0A2G3AMK2</accession>
<feature type="region of interest" description="Disordered" evidence="1">
    <location>
        <begin position="91"/>
        <end position="110"/>
    </location>
</feature>
<comment type="caution">
    <text evidence="3">The sequence shown here is derived from an EMBL/GenBank/DDBJ whole genome shotgun (WGS) entry which is preliminary data.</text>
</comment>
<evidence type="ECO:0000313" key="4">
    <source>
        <dbReference type="Proteomes" id="UP000222542"/>
    </source>
</evidence>
<keyword evidence="4" id="KW-1185">Reference proteome</keyword>
<sequence>MPRSILYSEDVRDEGQRRRGAGELFGATVMSIRKAGMVASLILVLFHLTEVYFIQGEEMKKSIGVTAYIECSAKTQQAALDAAIKVVLQPSKQKKKKRRRVRKPALSCEC</sequence>
<dbReference type="Proteomes" id="UP000222542">
    <property type="component" value="Unassembled WGS sequence"/>
</dbReference>
<dbReference type="EMBL" id="AYRZ02000001">
    <property type="protein sequence ID" value="PHT95383.1"/>
    <property type="molecule type" value="Genomic_DNA"/>
</dbReference>
<keyword evidence="2" id="KW-1133">Transmembrane helix</keyword>
<dbReference type="InterPro" id="IPR027417">
    <property type="entry name" value="P-loop_NTPase"/>
</dbReference>
<reference evidence="3 4" key="1">
    <citation type="journal article" date="2014" name="Nat. Genet.">
        <title>Genome sequence of the hot pepper provides insights into the evolution of pungency in Capsicum species.</title>
        <authorList>
            <person name="Kim S."/>
            <person name="Park M."/>
            <person name="Yeom S.I."/>
            <person name="Kim Y.M."/>
            <person name="Lee J.M."/>
            <person name="Lee H.A."/>
            <person name="Seo E."/>
            <person name="Choi J."/>
            <person name="Cheong K."/>
            <person name="Kim K.T."/>
            <person name="Jung K."/>
            <person name="Lee G.W."/>
            <person name="Oh S.K."/>
            <person name="Bae C."/>
            <person name="Kim S.B."/>
            <person name="Lee H.Y."/>
            <person name="Kim S.Y."/>
            <person name="Kim M.S."/>
            <person name="Kang B.C."/>
            <person name="Jo Y.D."/>
            <person name="Yang H.B."/>
            <person name="Jeong H.J."/>
            <person name="Kang W.H."/>
            <person name="Kwon J.K."/>
            <person name="Shin C."/>
            <person name="Lim J.Y."/>
            <person name="Park J.H."/>
            <person name="Huh J.H."/>
            <person name="Kim J.S."/>
            <person name="Kim B.D."/>
            <person name="Cohen O."/>
            <person name="Paran I."/>
            <person name="Suh M.C."/>
            <person name="Lee S.B."/>
            <person name="Kim Y.K."/>
            <person name="Shin Y."/>
            <person name="Noh S.J."/>
            <person name="Park J."/>
            <person name="Seo Y.S."/>
            <person name="Kwon S.Y."/>
            <person name="Kim H.A."/>
            <person name="Park J.M."/>
            <person name="Kim H.J."/>
            <person name="Choi S.B."/>
            <person name="Bosland P.W."/>
            <person name="Reeves G."/>
            <person name="Jo S.H."/>
            <person name="Lee B.W."/>
            <person name="Cho H.T."/>
            <person name="Choi H.S."/>
            <person name="Lee M.S."/>
            <person name="Yu Y."/>
            <person name="Do Choi Y."/>
            <person name="Park B.S."/>
            <person name="van Deynze A."/>
            <person name="Ashrafi H."/>
            <person name="Hill T."/>
            <person name="Kim W.T."/>
            <person name="Pai H.S."/>
            <person name="Ahn H.K."/>
            <person name="Yeam I."/>
            <person name="Giovannoni J.J."/>
            <person name="Rose J.K."/>
            <person name="Sorensen I."/>
            <person name="Lee S.J."/>
            <person name="Kim R.W."/>
            <person name="Choi I.Y."/>
            <person name="Choi B.S."/>
            <person name="Lim J.S."/>
            <person name="Lee Y.H."/>
            <person name="Choi D."/>
        </authorList>
    </citation>
    <scope>NUCLEOTIDE SEQUENCE [LARGE SCALE GENOMIC DNA]</scope>
    <source>
        <strain evidence="4">cv. CM334</strain>
    </source>
</reference>
<name>A0A2G3AMK2_CAPAN</name>
<organism evidence="3 4">
    <name type="scientific">Capsicum annuum</name>
    <name type="common">Capsicum pepper</name>
    <dbReference type="NCBI Taxonomy" id="4072"/>
    <lineage>
        <taxon>Eukaryota</taxon>
        <taxon>Viridiplantae</taxon>
        <taxon>Streptophyta</taxon>
        <taxon>Embryophyta</taxon>
        <taxon>Tracheophyta</taxon>
        <taxon>Spermatophyta</taxon>
        <taxon>Magnoliopsida</taxon>
        <taxon>eudicotyledons</taxon>
        <taxon>Gunneridae</taxon>
        <taxon>Pentapetalae</taxon>
        <taxon>asterids</taxon>
        <taxon>lamiids</taxon>
        <taxon>Solanales</taxon>
        <taxon>Solanaceae</taxon>
        <taxon>Solanoideae</taxon>
        <taxon>Capsiceae</taxon>
        <taxon>Capsicum</taxon>
    </lineage>
</organism>